<evidence type="ECO:0000256" key="7">
    <source>
        <dbReference type="PIRSR" id="PIRSR000106-3"/>
    </source>
</evidence>
<dbReference type="PRINTS" id="PR00072">
    <property type="entry name" value="MALOXRDTASE"/>
</dbReference>
<accession>A0A0G0LX41</accession>
<feature type="binding site" evidence="7">
    <location>
        <position position="134"/>
    </location>
    <ligand>
        <name>a divalent metal cation</name>
        <dbReference type="ChEBI" id="CHEBI:60240"/>
    </ligand>
</feature>
<dbReference type="InterPro" id="IPR051674">
    <property type="entry name" value="Malate_Decarboxylase"/>
</dbReference>
<dbReference type="SMART" id="SM00919">
    <property type="entry name" value="Malic_M"/>
    <property type="match status" value="1"/>
</dbReference>
<dbReference type="SUPFAM" id="SSF53223">
    <property type="entry name" value="Aminoacid dehydrogenase-like, N-terminal domain"/>
    <property type="match status" value="1"/>
</dbReference>
<evidence type="ECO:0000259" key="9">
    <source>
        <dbReference type="SMART" id="SM00919"/>
    </source>
</evidence>
<dbReference type="InterPro" id="IPR015884">
    <property type="entry name" value="Malic_enzyme_CS"/>
</dbReference>
<evidence type="ECO:0000256" key="8">
    <source>
        <dbReference type="RuleBase" id="RU003427"/>
    </source>
</evidence>
<dbReference type="GO" id="GO:0051287">
    <property type="term" value="F:NAD binding"/>
    <property type="evidence" value="ECO:0007669"/>
    <property type="project" value="InterPro"/>
</dbReference>
<name>A0A0G0LX41_9BACT</name>
<dbReference type="InterPro" id="IPR036291">
    <property type="entry name" value="NAD(P)-bd_dom_sf"/>
</dbReference>
<evidence type="ECO:0000256" key="6">
    <source>
        <dbReference type="PIRSR" id="PIRSR000106-2"/>
    </source>
</evidence>
<dbReference type="InterPro" id="IPR012302">
    <property type="entry name" value="Malic_NAD-bd"/>
</dbReference>
<organism evidence="11 12">
    <name type="scientific">Candidatus Daviesbacteria bacterium GW2011_GWA2_38_24</name>
    <dbReference type="NCBI Taxonomy" id="1618422"/>
    <lineage>
        <taxon>Bacteria</taxon>
        <taxon>Candidatus Daviesiibacteriota</taxon>
    </lineage>
</organism>
<feature type="active site" description="Proton acceptor" evidence="5">
    <location>
        <position position="91"/>
    </location>
</feature>
<dbReference type="CDD" id="cd05311">
    <property type="entry name" value="NAD_bind_2_malic_enz"/>
    <property type="match status" value="1"/>
</dbReference>
<dbReference type="PROSITE" id="PS00331">
    <property type="entry name" value="MALIC_ENZYMES"/>
    <property type="match status" value="1"/>
</dbReference>
<dbReference type="InterPro" id="IPR037062">
    <property type="entry name" value="Malic_N_dom_sf"/>
</dbReference>
<comment type="cofactor">
    <cofactor evidence="7">
        <name>Mg(2+)</name>
        <dbReference type="ChEBI" id="CHEBI:18420"/>
    </cofactor>
    <cofactor evidence="7">
        <name>Mn(2+)</name>
        <dbReference type="ChEBI" id="CHEBI:29035"/>
    </cofactor>
    <text evidence="7">Divalent metal cations. Prefers magnesium or manganese.</text>
</comment>
<dbReference type="PIRSF" id="PIRSF000106">
    <property type="entry name" value="ME"/>
    <property type="match status" value="1"/>
</dbReference>
<comment type="similarity">
    <text evidence="2 8">Belongs to the malic enzymes family.</text>
</comment>
<keyword evidence="4" id="KW-0560">Oxidoreductase</keyword>
<dbReference type="InterPro" id="IPR001891">
    <property type="entry name" value="Malic_OxRdtase"/>
</dbReference>
<dbReference type="PANTHER" id="PTHR43237">
    <property type="entry name" value="NADP-DEPENDENT MALIC ENZYME"/>
    <property type="match status" value="1"/>
</dbReference>
<gene>
    <name evidence="11" type="ORF">US86_C0007G0029</name>
</gene>
<comment type="caution">
    <text evidence="11">The sequence shown here is derived from an EMBL/GenBank/DDBJ whole genome shotgun (WGS) entry which is preliminary data.</text>
</comment>
<dbReference type="Pfam" id="PF03949">
    <property type="entry name" value="Malic_M"/>
    <property type="match status" value="1"/>
</dbReference>
<feature type="binding site" evidence="7">
    <location>
        <position position="158"/>
    </location>
    <ligand>
        <name>a divalent metal cation</name>
        <dbReference type="ChEBI" id="CHEBI:60240"/>
    </ligand>
</feature>
<dbReference type="GO" id="GO:0016616">
    <property type="term" value="F:oxidoreductase activity, acting on the CH-OH group of donors, NAD or NADP as acceptor"/>
    <property type="evidence" value="ECO:0007669"/>
    <property type="project" value="InterPro"/>
</dbReference>
<evidence type="ECO:0000256" key="5">
    <source>
        <dbReference type="PIRSR" id="PIRSR000106-1"/>
    </source>
</evidence>
<dbReference type="GO" id="GO:0046872">
    <property type="term" value="F:metal ion binding"/>
    <property type="evidence" value="ECO:0007669"/>
    <property type="project" value="UniProtKB-KW"/>
</dbReference>
<feature type="active site" description="Proton donor" evidence="5">
    <location>
        <position position="36"/>
    </location>
</feature>
<dbReference type="InterPro" id="IPR012301">
    <property type="entry name" value="Malic_N_dom"/>
</dbReference>
<dbReference type="Gene3D" id="3.40.50.720">
    <property type="entry name" value="NAD(P)-binding Rossmann-like Domain"/>
    <property type="match status" value="1"/>
</dbReference>
<keyword evidence="3 7" id="KW-0479">Metal-binding</keyword>
<feature type="domain" description="Malic enzyme NAD-binding" evidence="9">
    <location>
        <begin position="159"/>
        <end position="379"/>
    </location>
</feature>
<feature type="binding site" evidence="6">
    <location>
        <position position="313"/>
    </location>
    <ligand>
        <name>(S)-malate</name>
        <dbReference type="ChEBI" id="CHEBI:15589"/>
    </ligand>
</feature>
<dbReference type="Gene3D" id="3.40.50.10380">
    <property type="entry name" value="Malic enzyme, N-terminal domain"/>
    <property type="match status" value="1"/>
</dbReference>
<proteinExistence type="inferred from homology"/>
<dbReference type="EMBL" id="LBUP01000007">
    <property type="protein sequence ID" value="KKQ65984.1"/>
    <property type="molecule type" value="Genomic_DNA"/>
</dbReference>
<evidence type="ECO:0000256" key="4">
    <source>
        <dbReference type="ARBA" id="ARBA00023002"/>
    </source>
</evidence>
<evidence type="ECO:0000313" key="12">
    <source>
        <dbReference type="Proteomes" id="UP000034235"/>
    </source>
</evidence>
<dbReference type="PATRIC" id="fig|1618422.5.peg.935"/>
<dbReference type="SUPFAM" id="SSF51735">
    <property type="entry name" value="NAD(P)-binding Rossmann-fold domains"/>
    <property type="match status" value="1"/>
</dbReference>
<evidence type="ECO:0000256" key="2">
    <source>
        <dbReference type="ARBA" id="ARBA00008785"/>
    </source>
</evidence>
<feature type="binding site" evidence="7">
    <location>
        <position position="133"/>
    </location>
    <ligand>
        <name>a divalent metal cation</name>
        <dbReference type="ChEBI" id="CHEBI:60240"/>
    </ligand>
</feature>
<evidence type="ECO:0000256" key="3">
    <source>
        <dbReference type="ARBA" id="ARBA00022723"/>
    </source>
</evidence>
<comment type="cofactor">
    <cofactor evidence="1">
        <name>Mn(2+)</name>
        <dbReference type="ChEBI" id="CHEBI:29035"/>
    </cofactor>
</comment>
<dbReference type="InterPro" id="IPR045213">
    <property type="entry name" value="Malic_NAD-bd_bact_type"/>
</dbReference>
<evidence type="ECO:0000313" key="11">
    <source>
        <dbReference type="EMBL" id="KKQ65984.1"/>
    </source>
</evidence>
<dbReference type="Pfam" id="PF00390">
    <property type="entry name" value="malic"/>
    <property type="match status" value="1"/>
</dbReference>
<evidence type="ECO:0000259" key="10">
    <source>
        <dbReference type="SMART" id="SM01274"/>
    </source>
</evidence>
<dbReference type="AlphaFoldDB" id="A0A0G0LX41"/>
<dbReference type="GO" id="GO:0004470">
    <property type="term" value="F:malic enzyme activity"/>
    <property type="evidence" value="ECO:0007669"/>
    <property type="project" value="InterPro"/>
</dbReference>
<feature type="binding site" evidence="6">
    <location>
        <position position="283"/>
    </location>
    <ligand>
        <name>(S)-malate</name>
        <dbReference type="ChEBI" id="CHEBI:15589"/>
    </ligand>
</feature>
<feature type="domain" description="Malic enzyme N-terminal" evidence="10">
    <location>
        <begin position="15"/>
        <end position="148"/>
    </location>
</feature>
<sequence length="379" mass="40302">MDLKQKALEFHKINKGKIATSITTPIKNREDLSLAYTPGVGLVSKEIAENKELVYEYTIKGHTVAVITDGSAVLGLGNIGPEAALPVMEGKAALFKTFGGVDAFPICLGTQDTQEIVNAVRLLSPVFGGINLEDISAPRCFEIEDSLQDLGIPVMHDDQHGTAVVVLAGLINAQEVVGKQMRDLVVMISGAGAAGNAVTKLIVDLVKEVRIADSKGLIYEGRGNLDLYKQELAKITNPDKIKGDLKEGLKGADVFIGVSAPNLLGFDDIGLMNERSIVFAMANPIPEIMPDEARRGGAYVVATGRSDFPNQINNSLAFPGIFKGALESRATKITNKMKLAAAYALAKLVEHPTPEKIIPGPFDEGVVEVVSSAVSSNVQ</sequence>
<protein>
    <submittedName>
        <fullName evidence="11">Malic enzyme</fullName>
    </submittedName>
</protein>
<reference evidence="11 12" key="1">
    <citation type="journal article" date="2015" name="Nature">
        <title>rRNA introns, odd ribosomes, and small enigmatic genomes across a large radiation of phyla.</title>
        <authorList>
            <person name="Brown C.T."/>
            <person name="Hug L.A."/>
            <person name="Thomas B.C."/>
            <person name="Sharon I."/>
            <person name="Castelle C.J."/>
            <person name="Singh A."/>
            <person name="Wilkins M.J."/>
            <person name="Williams K.H."/>
            <person name="Banfield J.F."/>
        </authorList>
    </citation>
    <scope>NUCLEOTIDE SEQUENCE [LARGE SCALE GENOMIC DNA]</scope>
</reference>
<evidence type="ECO:0000256" key="1">
    <source>
        <dbReference type="ARBA" id="ARBA00001936"/>
    </source>
</evidence>
<dbReference type="InterPro" id="IPR046346">
    <property type="entry name" value="Aminoacid_DH-like_N_sf"/>
</dbReference>
<dbReference type="PANTHER" id="PTHR43237:SF4">
    <property type="entry name" value="NADP-DEPENDENT MALIC ENZYME"/>
    <property type="match status" value="1"/>
</dbReference>
<dbReference type="SMART" id="SM01274">
    <property type="entry name" value="malic"/>
    <property type="match status" value="1"/>
</dbReference>
<dbReference type="Proteomes" id="UP000034235">
    <property type="component" value="Unassembled WGS sequence"/>
</dbReference>